<evidence type="ECO:0000313" key="2">
    <source>
        <dbReference type="Proteomes" id="UP000481043"/>
    </source>
</evidence>
<reference evidence="1 2" key="1">
    <citation type="submission" date="2020-02" db="EMBL/GenBank/DDBJ databases">
        <title>Bacillus aquiflavi sp. nov., isolated from yellow water of strong flavor Chinese baijiu in Yibin region of China.</title>
        <authorList>
            <person name="Xie J."/>
        </authorList>
    </citation>
    <scope>NUCLEOTIDE SEQUENCE [LARGE SCALE GENOMIC DNA]</scope>
    <source>
        <strain evidence="1 2">SA4</strain>
    </source>
</reference>
<dbReference type="EMBL" id="JAAIWM010000001">
    <property type="protein sequence ID" value="NEY70781.1"/>
    <property type="molecule type" value="Genomic_DNA"/>
</dbReference>
<dbReference type="AlphaFoldDB" id="A0A6M0Q323"/>
<sequence length="293" mass="33902">MFRENKPIHLSPYDHPDIYPGPRPRDSFIFYKGVANQIEEQGRSLEDSIVHLTKGDHMYGSFISSLSESMTLKSFLEKEEKTPMRKRIPVLAYGSNVCLAQLLYKSSLNKGVSDLYICFRATILDTDVVYGSFLAPYGALPAIIAPVQDAKTEVWVTFLEPEQLEHMNKTESGYQLREHTANKINMKVVDKVKRIYSYYCEQALYVNGSLTRFPDIQGTSLLPSVWQADMLLLLKERCSFTGTREEFIHLLRWNHQFRQSVTEILRKHEVLLDHPDWLKCSSFLTLEKQAIER</sequence>
<gene>
    <name evidence="1" type="ORF">G4D63_03400</name>
</gene>
<dbReference type="RefSeq" id="WP_163177707.1">
    <property type="nucleotide sequence ID" value="NZ_JAAIWM010000001.1"/>
</dbReference>
<name>A0A6M0Q323_9BACI</name>
<protein>
    <submittedName>
        <fullName evidence="1">Uncharacterized protein</fullName>
    </submittedName>
</protein>
<keyword evidence="2" id="KW-1185">Reference proteome</keyword>
<organism evidence="1 2">
    <name type="scientific">Bacillus mesophilus</name>
    <dbReference type="NCBI Taxonomy" id="1808955"/>
    <lineage>
        <taxon>Bacteria</taxon>
        <taxon>Bacillati</taxon>
        <taxon>Bacillota</taxon>
        <taxon>Bacilli</taxon>
        <taxon>Bacillales</taxon>
        <taxon>Bacillaceae</taxon>
        <taxon>Bacillus</taxon>
    </lineage>
</organism>
<proteinExistence type="predicted"/>
<evidence type="ECO:0000313" key="1">
    <source>
        <dbReference type="EMBL" id="NEY70781.1"/>
    </source>
</evidence>
<dbReference type="Proteomes" id="UP000481043">
    <property type="component" value="Unassembled WGS sequence"/>
</dbReference>
<comment type="caution">
    <text evidence="1">The sequence shown here is derived from an EMBL/GenBank/DDBJ whole genome shotgun (WGS) entry which is preliminary data.</text>
</comment>
<accession>A0A6M0Q323</accession>